<dbReference type="EMBL" id="QZAJ01000155">
    <property type="protein sequence ID" value="THW15696.1"/>
    <property type="molecule type" value="Genomic_DNA"/>
</dbReference>
<comment type="caution">
    <text evidence="1">The sequence shown here is derived from an EMBL/GenBank/DDBJ whole genome shotgun (WGS) entry which is preliminary data.</text>
</comment>
<dbReference type="AlphaFoldDB" id="A0A4S8VW49"/>
<organism evidence="1 2">
    <name type="scientific">Aureobasidium pullulans</name>
    <name type="common">Black yeast</name>
    <name type="synonym">Pullularia pullulans</name>
    <dbReference type="NCBI Taxonomy" id="5580"/>
    <lineage>
        <taxon>Eukaryota</taxon>
        <taxon>Fungi</taxon>
        <taxon>Dikarya</taxon>
        <taxon>Ascomycota</taxon>
        <taxon>Pezizomycotina</taxon>
        <taxon>Dothideomycetes</taxon>
        <taxon>Dothideomycetidae</taxon>
        <taxon>Dothideales</taxon>
        <taxon>Saccotheciaceae</taxon>
        <taxon>Aureobasidium</taxon>
    </lineage>
</organism>
<gene>
    <name evidence="1" type="ORF">D6D24_04817</name>
</gene>
<reference evidence="1 2" key="1">
    <citation type="submission" date="2018-10" db="EMBL/GenBank/DDBJ databases">
        <title>Fifty Aureobasidium pullulans genomes reveal a recombining polyextremotolerant generalist.</title>
        <authorList>
            <person name="Gostincar C."/>
            <person name="Turk M."/>
            <person name="Zajc J."/>
            <person name="Gunde-Cimerman N."/>
        </authorList>
    </citation>
    <scope>NUCLEOTIDE SEQUENCE [LARGE SCALE GENOMIC DNA]</scope>
    <source>
        <strain evidence="1 2">EXF-11318</strain>
    </source>
</reference>
<evidence type="ECO:0000313" key="1">
    <source>
        <dbReference type="EMBL" id="THW15696.1"/>
    </source>
</evidence>
<proteinExistence type="predicted"/>
<evidence type="ECO:0000313" key="2">
    <source>
        <dbReference type="Proteomes" id="UP000308014"/>
    </source>
</evidence>
<accession>A0A4S8VW49</accession>
<protein>
    <submittedName>
        <fullName evidence="1">Uncharacterized protein</fullName>
    </submittedName>
</protein>
<sequence>MHLDHKIPWNAFAGHLVLIRSNPSCTPPRSDLFWNKGYGKDAVAEKAILQKVQDHFIRVFTSTIREFAATQSAKQATLIANLPTGKLISDELIAFAEDRYDLLPHGGNSVEHNPIAPEDQDIASWRRAANPQNDPIVELNYTTANADLADATKLLITLAATTARNPLESALTEEAQKALLRLSTDPLIPLHRLDNLSWGHGFGVSLLASLALEIYILINLYGAINELPGGNKGKLSVLEVQRLLDVLGGDALSDYDYQAQNIPHRAYWHRLGVTWEWICRQRQHLDEERNGLATAESGETVVDPLDECQDAEAREKLKEYLKSCFAVLYTYDGLRRKWYGDEEADEKWTEEIQWVFDKIRCRR</sequence>
<name>A0A4S8VW49_AURPU</name>
<dbReference type="Proteomes" id="UP000308014">
    <property type="component" value="Unassembled WGS sequence"/>
</dbReference>